<organism evidence="2 3">
    <name type="scientific">Thalassotalea marina</name>
    <dbReference type="NCBI Taxonomy" id="1673741"/>
    <lineage>
        <taxon>Bacteria</taxon>
        <taxon>Pseudomonadati</taxon>
        <taxon>Pseudomonadota</taxon>
        <taxon>Gammaproteobacteria</taxon>
        <taxon>Alteromonadales</taxon>
        <taxon>Colwelliaceae</taxon>
        <taxon>Thalassotalea</taxon>
    </lineage>
</organism>
<feature type="domain" description="PilZ" evidence="1">
    <location>
        <begin position="11"/>
        <end position="99"/>
    </location>
</feature>
<evidence type="ECO:0000259" key="1">
    <source>
        <dbReference type="Pfam" id="PF07238"/>
    </source>
</evidence>
<name>A0A919EJS0_9GAMM</name>
<proteinExistence type="predicted"/>
<comment type="caution">
    <text evidence="2">The sequence shown here is derived from an EMBL/GenBank/DDBJ whole genome shotgun (WGS) entry which is preliminary data.</text>
</comment>
<dbReference type="InterPro" id="IPR009875">
    <property type="entry name" value="PilZ_domain"/>
</dbReference>
<protein>
    <recommendedName>
        <fullName evidence="1">PilZ domain-containing protein</fullName>
    </recommendedName>
</protein>
<accession>A0A919EJS0</accession>
<dbReference type="Pfam" id="PF07238">
    <property type="entry name" value="PilZ"/>
    <property type="match status" value="1"/>
</dbReference>
<reference evidence="2" key="1">
    <citation type="journal article" date="2014" name="Int. J. Syst. Evol. Microbiol.">
        <title>Complete genome sequence of Corynebacterium casei LMG S-19264T (=DSM 44701T), isolated from a smear-ripened cheese.</title>
        <authorList>
            <consortium name="US DOE Joint Genome Institute (JGI-PGF)"/>
            <person name="Walter F."/>
            <person name="Albersmeier A."/>
            <person name="Kalinowski J."/>
            <person name="Ruckert C."/>
        </authorList>
    </citation>
    <scope>NUCLEOTIDE SEQUENCE</scope>
    <source>
        <strain evidence="2">KCTC 42731</strain>
    </source>
</reference>
<dbReference type="GO" id="GO:0035438">
    <property type="term" value="F:cyclic-di-GMP binding"/>
    <property type="evidence" value="ECO:0007669"/>
    <property type="project" value="InterPro"/>
</dbReference>
<reference evidence="2" key="2">
    <citation type="submission" date="2020-09" db="EMBL/GenBank/DDBJ databases">
        <authorList>
            <person name="Sun Q."/>
            <person name="Kim S."/>
        </authorList>
    </citation>
    <scope>NUCLEOTIDE SEQUENCE</scope>
    <source>
        <strain evidence="2">KCTC 42731</strain>
    </source>
</reference>
<dbReference type="RefSeq" id="WP_189769062.1">
    <property type="nucleotide sequence ID" value="NZ_BNCK01000003.1"/>
</dbReference>
<dbReference type="Gene3D" id="2.40.10.220">
    <property type="entry name" value="predicted glycosyltransferase like domains"/>
    <property type="match status" value="1"/>
</dbReference>
<dbReference type="Proteomes" id="UP000623842">
    <property type="component" value="Unassembled WGS sequence"/>
</dbReference>
<evidence type="ECO:0000313" key="2">
    <source>
        <dbReference type="EMBL" id="GHF89164.1"/>
    </source>
</evidence>
<dbReference type="EMBL" id="BNCK01000003">
    <property type="protein sequence ID" value="GHF89164.1"/>
    <property type="molecule type" value="Genomic_DNA"/>
</dbReference>
<evidence type="ECO:0000313" key="3">
    <source>
        <dbReference type="Proteomes" id="UP000623842"/>
    </source>
</evidence>
<dbReference type="AlphaFoldDB" id="A0A919EJS0"/>
<keyword evidence="3" id="KW-1185">Reference proteome</keyword>
<gene>
    <name evidence="2" type="ORF">GCM10017161_16210</name>
</gene>
<dbReference type="SUPFAM" id="SSF141371">
    <property type="entry name" value="PilZ domain-like"/>
    <property type="match status" value="1"/>
</dbReference>
<sequence length="101" mass="11636">MNEQDDQQSERRQAMRLDMEKELIDIHWTNEQGQVINKKIACLDFSKGGLKLDCDQAIPLDTETTVVFQAAAKNSQQLKGKVIRCIQQDNGWFEIALRLDE</sequence>